<name>A0AAP6L2J8_AERME</name>
<dbReference type="InterPro" id="IPR013785">
    <property type="entry name" value="Aldolase_TIM"/>
</dbReference>
<gene>
    <name evidence="4" type="ORF">SJS82_05345</name>
</gene>
<dbReference type="RefSeq" id="WP_319916513.1">
    <property type="nucleotide sequence ID" value="NZ_JAWZXF010000006.1"/>
</dbReference>
<organism evidence="4 5">
    <name type="scientific">Aeromonas media</name>
    <dbReference type="NCBI Taxonomy" id="651"/>
    <lineage>
        <taxon>Bacteria</taxon>
        <taxon>Pseudomonadati</taxon>
        <taxon>Pseudomonadota</taxon>
        <taxon>Gammaproteobacteria</taxon>
        <taxon>Aeromonadales</taxon>
        <taxon>Aeromonadaceae</taxon>
        <taxon>Aeromonas</taxon>
    </lineage>
</organism>
<evidence type="ECO:0000313" key="5">
    <source>
        <dbReference type="Proteomes" id="UP001285835"/>
    </source>
</evidence>
<evidence type="ECO:0000259" key="3">
    <source>
        <dbReference type="Pfam" id="PF00724"/>
    </source>
</evidence>
<dbReference type="InterPro" id="IPR001155">
    <property type="entry name" value="OxRdtase_FMN_N"/>
</dbReference>
<dbReference type="GO" id="GO:0010181">
    <property type="term" value="F:FMN binding"/>
    <property type="evidence" value="ECO:0007669"/>
    <property type="project" value="InterPro"/>
</dbReference>
<dbReference type="InterPro" id="IPR051799">
    <property type="entry name" value="NADH_flavin_oxidoreductase"/>
</dbReference>
<dbReference type="EMBL" id="JAWZXF010000006">
    <property type="protein sequence ID" value="MDX7921353.1"/>
    <property type="molecule type" value="Genomic_DNA"/>
</dbReference>
<dbReference type="SUPFAM" id="SSF51395">
    <property type="entry name" value="FMN-linked oxidoreductases"/>
    <property type="match status" value="1"/>
</dbReference>
<dbReference type="PANTHER" id="PTHR43656:SF2">
    <property type="entry name" value="BINDING OXIDOREDUCTASE, PUTATIVE (AFU_ORTHOLOGUE AFUA_2G08260)-RELATED"/>
    <property type="match status" value="1"/>
</dbReference>
<dbReference type="AlphaFoldDB" id="A0AAP6L2J8"/>
<evidence type="ECO:0000313" key="4">
    <source>
        <dbReference type="EMBL" id="MDX7921353.1"/>
    </source>
</evidence>
<dbReference type="GO" id="GO:0016491">
    <property type="term" value="F:oxidoreductase activity"/>
    <property type="evidence" value="ECO:0007669"/>
    <property type="project" value="UniProtKB-KW"/>
</dbReference>
<accession>A0AAP6L2J8</accession>
<comment type="caution">
    <text evidence="4">The sequence shown here is derived from an EMBL/GenBank/DDBJ whole genome shotgun (WGS) entry which is preliminary data.</text>
</comment>
<feature type="domain" description="NADH:flavin oxidoreductase/NADH oxidase N-terminal" evidence="3">
    <location>
        <begin position="4"/>
        <end position="341"/>
    </location>
</feature>
<reference evidence="4" key="1">
    <citation type="submission" date="2023-11" db="EMBL/GenBank/DDBJ databases">
        <title>WGS of Aeromonas in Northern Israel.</title>
        <authorList>
            <person name="Hershko Y."/>
        </authorList>
    </citation>
    <scope>NUCLEOTIDE SEQUENCE</scope>
    <source>
        <strain evidence="4">02297</strain>
    </source>
</reference>
<dbReference type="Proteomes" id="UP001285835">
    <property type="component" value="Unassembled WGS sequence"/>
</dbReference>
<dbReference type="PANTHER" id="PTHR43656">
    <property type="entry name" value="BINDING OXIDOREDUCTASE, PUTATIVE (AFU_ORTHOLOGUE AFUA_2G08260)-RELATED"/>
    <property type="match status" value="1"/>
</dbReference>
<evidence type="ECO:0000256" key="1">
    <source>
        <dbReference type="ARBA" id="ARBA00022630"/>
    </source>
</evidence>
<dbReference type="Gene3D" id="3.20.20.70">
    <property type="entry name" value="Aldolase class I"/>
    <property type="match status" value="1"/>
</dbReference>
<keyword evidence="1" id="KW-0285">Flavoprotein</keyword>
<proteinExistence type="predicted"/>
<sequence length="416" mass="45292">MNPFTPLTLPSGSQLINRLAKAAMEENMADRDHAPSEALIQLYRTWAEGGAGLLITGNVMVDGHAMTGAGGVVLDSPELSPQLVERFRAWAEAAKSGGAQIWMQINHPGRQMPAALGQPTLAPSAVPMALGSFSKQFAPPRAMSEADIAEVKARFINTARLAQDLGFDGVQIHAAHGYLLSQFLSPLTNQRRDRWGGSLENRARLLLEIVQGIREQVGERFSLSVKLNSADFQRGGFSTEDARAVVEMLNLLGVDLVELSGGSYEAPAMHGQARDGRTLAREAYFLTFAEEIVSAARMPVMVTGGIRRYPVVEQVLGSGVAVVGMATALAIAPDLPARWRREQEASAELRPIPWRNKVLASVGYMAMVKYQLRRLGRGQPSRPKVAPALALACQQWQTLRGNARYRRWIKGQDGGY</sequence>
<protein>
    <submittedName>
        <fullName evidence="4">NADH:flavin oxidoreductase/NADH oxidase family protein</fullName>
    </submittedName>
</protein>
<keyword evidence="2" id="KW-0560">Oxidoreductase</keyword>
<dbReference type="CDD" id="cd04733">
    <property type="entry name" value="OYE_like_2_FMN"/>
    <property type="match status" value="1"/>
</dbReference>
<evidence type="ECO:0000256" key="2">
    <source>
        <dbReference type="ARBA" id="ARBA00023002"/>
    </source>
</evidence>
<dbReference type="Pfam" id="PF00724">
    <property type="entry name" value="Oxidored_FMN"/>
    <property type="match status" value="1"/>
</dbReference>